<accession>A0A0H5GNT5</accession>
<evidence type="ECO:0000256" key="1">
    <source>
        <dbReference type="SAM" id="Coils"/>
    </source>
</evidence>
<protein>
    <submittedName>
        <fullName evidence="2">Uncharacterized protein</fullName>
    </submittedName>
</protein>
<keyword evidence="1" id="KW-0175">Coiled coil</keyword>
<name>A0A0H5GNT5_YEREN</name>
<dbReference type="EMBL" id="CGBR01000007">
    <property type="protein sequence ID" value="CFQ59354.1"/>
    <property type="molecule type" value="Genomic_DNA"/>
</dbReference>
<proteinExistence type="predicted"/>
<reference evidence="2 3" key="1">
    <citation type="submission" date="2015-03" db="EMBL/GenBank/DDBJ databases">
        <authorList>
            <person name="Murphy D."/>
        </authorList>
    </citation>
    <scope>NUCLEOTIDE SEQUENCE [LARGE SCALE GENOMIC DNA]</scope>
    <source>
        <strain evidence="2 3">IP26249</strain>
    </source>
</reference>
<dbReference type="AlphaFoldDB" id="A0A0H5GNT5"/>
<evidence type="ECO:0000313" key="2">
    <source>
        <dbReference type="EMBL" id="CFQ59354.1"/>
    </source>
</evidence>
<feature type="coiled-coil region" evidence="1">
    <location>
        <begin position="83"/>
        <end position="145"/>
    </location>
</feature>
<gene>
    <name evidence="2" type="ORF">ERS137941_01463</name>
</gene>
<evidence type="ECO:0000313" key="3">
    <source>
        <dbReference type="Proteomes" id="UP000048841"/>
    </source>
</evidence>
<dbReference type="Proteomes" id="UP000048841">
    <property type="component" value="Unassembled WGS sequence"/>
</dbReference>
<organism evidence="2 3">
    <name type="scientific">Yersinia enterocolitica</name>
    <dbReference type="NCBI Taxonomy" id="630"/>
    <lineage>
        <taxon>Bacteria</taxon>
        <taxon>Pseudomonadati</taxon>
        <taxon>Pseudomonadota</taxon>
        <taxon>Gammaproteobacteria</taxon>
        <taxon>Enterobacterales</taxon>
        <taxon>Yersiniaceae</taxon>
        <taxon>Yersinia</taxon>
    </lineage>
</organism>
<sequence>MLKELPLTKYDEDINTIVTYQPIPFTPEQGDAGYAIRVIEIYRLKKMAPLLEQFELLTGYATPRSNCTPCEINTLIERGQQICKQEEIKVKAVEHEISQLNIELNNAQRGVSSLSSYNGNIRGLMSNLNDRVENAKLRLENTKASVSARKGLLGLLRGQVEQMLSEGSKGFKGKVMELLPIDSFPSETYQGDRFSSGLTSHKYAWKELNKLERALKNILEKCTVPKDKYSLSNGGKEIAALKKQYYKIESENIRSKMSLGDFVGLMKNKSSWLTSKKRAINNPL</sequence>
<dbReference type="RefSeq" id="WP_023160820.1">
    <property type="nucleotide sequence ID" value="NZ_CGBR01000007.1"/>
</dbReference>